<proteinExistence type="inferred from homology"/>
<comment type="function">
    <text evidence="2">Catalyzes the epimerization of the C3' and C5'positions of dTDP-6-deoxy-D-xylo-4-hexulose, forming dTDP-6-deoxy-L-lyxo-4-hexulose.</text>
</comment>
<comment type="catalytic activity">
    <reaction evidence="2">
        <text>dTDP-4-dehydro-6-deoxy-alpha-D-glucose = dTDP-4-dehydro-beta-L-rhamnose</text>
        <dbReference type="Rhea" id="RHEA:16969"/>
        <dbReference type="ChEBI" id="CHEBI:57649"/>
        <dbReference type="ChEBI" id="CHEBI:62830"/>
        <dbReference type="EC" id="5.1.3.13"/>
    </reaction>
</comment>
<dbReference type="GO" id="GO:0005829">
    <property type="term" value="C:cytosol"/>
    <property type="evidence" value="ECO:0007669"/>
    <property type="project" value="TreeGrafter"/>
</dbReference>
<evidence type="ECO:0000256" key="1">
    <source>
        <dbReference type="PIRSR" id="PIRSR600888-1"/>
    </source>
</evidence>
<dbReference type="RefSeq" id="WP_226578536.1">
    <property type="nucleotide sequence ID" value="NZ_BLAY01000026.1"/>
</dbReference>
<reference evidence="3" key="1">
    <citation type="submission" date="2019-10" db="EMBL/GenBank/DDBJ databases">
        <title>Draft genome sequece of Microseira wollei NIES-4236.</title>
        <authorList>
            <person name="Yamaguchi H."/>
            <person name="Suzuki S."/>
            <person name="Kawachi M."/>
        </authorList>
    </citation>
    <scope>NUCLEOTIDE SEQUENCE</scope>
    <source>
        <strain evidence="3">NIES-4236</strain>
    </source>
</reference>
<dbReference type="PANTHER" id="PTHR21047:SF2">
    <property type="entry name" value="THYMIDINE DIPHOSPHO-4-KETO-RHAMNOSE 3,5-EPIMERASE"/>
    <property type="match status" value="1"/>
</dbReference>
<dbReference type="AlphaFoldDB" id="A0AAV3WG93"/>
<evidence type="ECO:0000256" key="2">
    <source>
        <dbReference type="RuleBase" id="RU364069"/>
    </source>
</evidence>
<comment type="subunit">
    <text evidence="2">Homodimer.</text>
</comment>
<dbReference type="InterPro" id="IPR000888">
    <property type="entry name" value="RmlC-like"/>
</dbReference>
<accession>A0AAV3WG93</accession>
<comment type="similarity">
    <text evidence="2">Belongs to the dTDP-4-dehydrorhamnose 3,5-epimerase family.</text>
</comment>
<comment type="caution">
    <text evidence="3">The sequence shown here is derived from an EMBL/GenBank/DDBJ whole genome shotgun (WGS) entry which is preliminary data.</text>
</comment>
<dbReference type="GO" id="GO:0008830">
    <property type="term" value="F:dTDP-4-dehydrorhamnose 3,5-epimerase activity"/>
    <property type="evidence" value="ECO:0007669"/>
    <property type="project" value="UniProtKB-UniRule"/>
</dbReference>
<feature type="active site" description="Proton acceptor" evidence="1">
    <location>
        <position position="62"/>
    </location>
</feature>
<dbReference type="Proteomes" id="UP001050975">
    <property type="component" value="Unassembled WGS sequence"/>
</dbReference>
<dbReference type="InterPro" id="IPR011051">
    <property type="entry name" value="RmlC_Cupin_sf"/>
</dbReference>
<protein>
    <recommendedName>
        <fullName evidence="2">dTDP-4-dehydrorhamnose 3,5-epimerase</fullName>
        <ecNumber evidence="2">5.1.3.13</ecNumber>
    </recommendedName>
    <alternativeName>
        <fullName evidence="2">Thymidine diphospho-4-keto-rhamnose 3,5-epimerase</fullName>
    </alternativeName>
</protein>
<comment type="pathway">
    <text evidence="2">Carbohydrate biosynthesis; dTDP-L-rhamnose biosynthesis.</text>
</comment>
<feature type="active site" description="Proton donor" evidence="1">
    <location>
        <position position="132"/>
    </location>
</feature>
<name>A0AAV3WG93_9CYAN</name>
<dbReference type="SUPFAM" id="SSF51182">
    <property type="entry name" value="RmlC-like cupins"/>
    <property type="match status" value="1"/>
</dbReference>
<keyword evidence="2" id="KW-0413">Isomerase</keyword>
<dbReference type="PANTHER" id="PTHR21047">
    <property type="entry name" value="DTDP-6-DEOXY-D-GLUCOSE-3,5 EPIMERASE"/>
    <property type="match status" value="1"/>
</dbReference>
<dbReference type="GO" id="GO:0000271">
    <property type="term" value="P:polysaccharide biosynthetic process"/>
    <property type="evidence" value="ECO:0007669"/>
    <property type="project" value="TreeGrafter"/>
</dbReference>
<sequence>MIFTETKLKGAFVIDLYLLPDQRGFFARSFCTKEFEAHGLNPNLVQCNLSFNYKKGTLRGMHYQMAPFTETKLIRCIRGAIYDVIIDLRPESETYLSYIGVELTAENRRALYVPERFAHGFQSLSDESEVMYQMGEFHAPEYAFGLRYNDSALGIEWPLPVSEISQKDLSWPLLESVPVKAFSHLAGV</sequence>
<evidence type="ECO:0000313" key="4">
    <source>
        <dbReference type="Proteomes" id="UP001050975"/>
    </source>
</evidence>
<keyword evidence="4" id="KW-1185">Reference proteome</keyword>
<dbReference type="NCBIfam" id="TIGR01221">
    <property type="entry name" value="rmlC"/>
    <property type="match status" value="1"/>
</dbReference>
<dbReference type="Pfam" id="PF00908">
    <property type="entry name" value="dTDP_sugar_isom"/>
    <property type="match status" value="1"/>
</dbReference>
<gene>
    <name evidence="3" type="ORF">MiSe_20520</name>
</gene>
<evidence type="ECO:0000313" key="3">
    <source>
        <dbReference type="EMBL" id="GET37299.1"/>
    </source>
</evidence>
<dbReference type="CDD" id="cd00438">
    <property type="entry name" value="cupin_RmlC"/>
    <property type="match status" value="1"/>
</dbReference>
<dbReference type="GO" id="GO:0019305">
    <property type="term" value="P:dTDP-rhamnose biosynthetic process"/>
    <property type="evidence" value="ECO:0007669"/>
    <property type="project" value="UniProtKB-UniRule"/>
</dbReference>
<organism evidence="3 4">
    <name type="scientific">Microseira wollei NIES-4236</name>
    <dbReference type="NCBI Taxonomy" id="2530354"/>
    <lineage>
        <taxon>Bacteria</taxon>
        <taxon>Bacillati</taxon>
        <taxon>Cyanobacteriota</taxon>
        <taxon>Cyanophyceae</taxon>
        <taxon>Oscillatoriophycideae</taxon>
        <taxon>Aerosakkonematales</taxon>
        <taxon>Aerosakkonemataceae</taxon>
        <taxon>Microseira</taxon>
    </lineage>
</organism>
<dbReference type="InterPro" id="IPR014710">
    <property type="entry name" value="RmlC-like_jellyroll"/>
</dbReference>
<dbReference type="EC" id="5.1.3.13" evidence="2"/>
<dbReference type="EMBL" id="BLAY01000026">
    <property type="protein sequence ID" value="GET37299.1"/>
    <property type="molecule type" value="Genomic_DNA"/>
</dbReference>
<dbReference type="Gene3D" id="2.60.120.10">
    <property type="entry name" value="Jelly Rolls"/>
    <property type="match status" value="1"/>
</dbReference>